<accession>A0A183MTY3</accession>
<organism evidence="1 2">
    <name type="scientific">Schistosoma margrebowiei</name>
    <dbReference type="NCBI Taxonomy" id="48269"/>
    <lineage>
        <taxon>Eukaryota</taxon>
        <taxon>Metazoa</taxon>
        <taxon>Spiralia</taxon>
        <taxon>Lophotrochozoa</taxon>
        <taxon>Platyhelminthes</taxon>
        <taxon>Trematoda</taxon>
        <taxon>Digenea</taxon>
        <taxon>Strigeidida</taxon>
        <taxon>Schistosomatoidea</taxon>
        <taxon>Schistosomatidae</taxon>
        <taxon>Schistosoma</taxon>
    </lineage>
</organism>
<protein>
    <submittedName>
        <fullName evidence="1">Uncharacterized protein</fullName>
    </submittedName>
</protein>
<proteinExistence type="predicted"/>
<reference evidence="1 2" key="1">
    <citation type="submission" date="2018-11" db="EMBL/GenBank/DDBJ databases">
        <authorList>
            <consortium name="Pathogen Informatics"/>
        </authorList>
    </citation>
    <scope>NUCLEOTIDE SEQUENCE [LARGE SCALE GENOMIC DNA]</scope>
    <source>
        <strain evidence="1 2">Zambia</strain>
    </source>
</reference>
<name>A0A183MTY3_9TREM</name>
<dbReference type="EMBL" id="UZAI01017988">
    <property type="protein sequence ID" value="VDP31821.1"/>
    <property type="molecule type" value="Genomic_DNA"/>
</dbReference>
<evidence type="ECO:0000313" key="2">
    <source>
        <dbReference type="Proteomes" id="UP000277204"/>
    </source>
</evidence>
<keyword evidence="2" id="KW-1185">Reference proteome</keyword>
<dbReference type="AlphaFoldDB" id="A0A183MTY3"/>
<evidence type="ECO:0000313" key="1">
    <source>
        <dbReference type="EMBL" id="VDP31821.1"/>
    </source>
</evidence>
<dbReference type="Proteomes" id="UP000277204">
    <property type="component" value="Unassembled WGS sequence"/>
</dbReference>
<gene>
    <name evidence="1" type="ORF">SMRZ_LOCUS19508</name>
</gene>
<sequence length="70" mass="7800">MNDWIIKTSTSEVKHGIQWTSKMQLDDLEFADDLALLSHTQQQMQEKMTSVTAASAAVGLNIHKGKSKIL</sequence>